<keyword evidence="7 10" id="KW-0235">DNA replication</keyword>
<dbReference type="InterPro" id="IPR022635">
    <property type="entry name" value="DNA_polIII_beta_C"/>
</dbReference>
<dbReference type="GO" id="GO:0003677">
    <property type="term" value="F:DNA binding"/>
    <property type="evidence" value="ECO:0007669"/>
    <property type="project" value="UniProtKB-UniRule"/>
</dbReference>
<dbReference type="CDD" id="cd00140">
    <property type="entry name" value="beta_clamp"/>
    <property type="match status" value="1"/>
</dbReference>
<evidence type="ECO:0000259" key="13">
    <source>
        <dbReference type="Pfam" id="PF02768"/>
    </source>
</evidence>
<dbReference type="InterPro" id="IPR001001">
    <property type="entry name" value="DNA_polIII_beta"/>
</dbReference>
<evidence type="ECO:0000259" key="12">
    <source>
        <dbReference type="Pfam" id="PF02767"/>
    </source>
</evidence>
<evidence type="ECO:0000256" key="2">
    <source>
        <dbReference type="ARBA" id="ARBA00010752"/>
    </source>
</evidence>
<dbReference type="SMART" id="SM00480">
    <property type="entry name" value="POL3Bc"/>
    <property type="match status" value="1"/>
</dbReference>
<keyword evidence="4 10" id="KW-0963">Cytoplasm</keyword>
<evidence type="ECO:0000256" key="5">
    <source>
        <dbReference type="ARBA" id="ARBA00022679"/>
    </source>
</evidence>
<dbReference type="InterPro" id="IPR022637">
    <property type="entry name" value="DNA_polIII_beta_cen"/>
</dbReference>
<dbReference type="PANTHER" id="PTHR30478">
    <property type="entry name" value="DNA POLYMERASE III SUBUNIT BETA"/>
    <property type="match status" value="1"/>
</dbReference>
<dbReference type="PIRSF" id="PIRSF000804">
    <property type="entry name" value="DNA_pol_III_b"/>
    <property type="match status" value="1"/>
</dbReference>
<evidence type="ECO:0000256" key="9">
    <source>
        <dbReference type="ARBA" id="ARBA00023125"/>
    </source>
</evidence>
<comment type="function">
    <text evidence="10">Confers DNA tethering and processivity to DNA polymerases and other proteins. Acts as a clamp, forming a ring around DNA (a reaction catalyzed by the clamp-loading complex) which diffuses in an ATP-independent manner freely and bidirectionally along dsDNA. Initially characterized for its ability to contact the catalytic subunit of DNA polymerase III (Pol III), a complex, multichain enzyme responsible for most of the replicative synthesis in bacteria; Pol III exhibits 3'-5' exonuclease proofreading activity. The beta chain is required for initiation of replication as well as for processivity of DNA replication.</text>
</comment>
<protein>
    <recommendedName>
        <fullName evidence="3 10">Beta sliding clamp</fullName>
    </recommendedName>
</protein>
<keyword evidence="9" id="KW-0238">DNA-binding</keyword>
<dbReference type="InterPro" id="IPR046938">
    <property type="entry name" value="DNA_clamp_sf"/>
</dbReference>
<reference evidence="14" key="1">
    <citation type="submission" date="2021-09" db="EMBL/GenBank/DDBJ databases">
        <title>Network and meta-omics reveal the key degrader and cooperation patterns in an efficient 1,4-dioxane-degrading microbial community.</title>
        <authorList>
            <person name="Dai C."/>
        </authorList>
    </citation>
    <scope>NUCLEOTIDE SEQUENCE</scope>
    <source>
        <strain evidence="14">ZM13</strain>
    </source>
</reference>
<evidence type="ECO:0000313" key="14">
    <source>
        <dbReference type="EMBL" id="UOK71684.1"/>
    </source>
</evidence>
<proteinExistence type="inferred from homology"/>
<comment type="subcellular location">
    <subcellularLocation>
        <location evidence="1 10">Cytoplasm</location>
    </subcellularLocation>
</comment>
<feature type="domain" description="DNA polymerase III beta sliding clamp central" evidence="12">
    <location>
        <begin position="130"/>
        <end position="230"/>
    </location>
</feature>
<keyword evidence="6 10" id="KW-0548">Nucleotidyltransferase</keyword>
<dbReference type="KEGG" id="apol:K9D25_02875"/>
<evidence type="ECO:0000256" key="8">
    <source>
        <dbReference type="ARBA" id="ARBA00022932"/>
    </source>
</evidence>
<organism evidence="14 15">
    <name type="scientific">Ancylobacter polymorphus</name>
    <dbReference type="NCBI Taxonomy" id="223390"/>
    <lineage>
        <taxon>Bacteria</taxon>
        <taxon>Pseudomonadati</taxon>
        <taxon>Pseudomonadota</taxon>
        <taxon>Alphaproteobacteria</taxon>
        <taxon>Hyphomicrobiales</taxon>
        <taxon>Xanthobacteraceae</taxon>
        <taxon>Ancylobacter</taxon>
    </lineage>
</organism>
<evidence type="ECO:0000259" key="11">
    <source>
        <dbReference type="Pfam" id="PF00712"/>
    </source>
</evidence>
<dbReference type="Gene3D" id="3.70.10.10">
    <property type="match status" value="1"/>
</dbReference>
<evidence type="ECO:0000256" key="4">
    <source>
        <dbReference type="ARBA" id="ARBA00022490"/>
    </source>
</evidence>
<comment type="subunit">
    <text evidence="10">Forms a ring-shaped head-to-tail homodimer around DNA.</text>
</comment>
<evidence type="ECO:0000256" key="1">
    <source>
        <dbReference type="ARBA" id="ARBA00004496"/>
    </source>
</evidence>
<dbReference type="Proteomes" id="UP000831684">
    <property type="component" value="Chromosome"/>
</dbReference>
<evidence type="ECO:0000256" key="3">
    <source>
        <dbReference type="ARBA" id="ARBA00021035"/>
    </source>
</evidence>
<dbReference type="Pfam" id="PF00712">
    <property type="entry name" value="DNA_pol3_beta"/>
    <property type="match status" value="1"/>
</dbReference>
<dbReference type="SUPFAM" id="SSF55979">
    <property type="entry name" value="DNA clamp"/>
    <property type="match status" value="3"/>
</dbReference>
<evidence type="ECO:0000256" key="7">
    <source>
        <dbReference type="ARBA" id="ARBA00022705"/>
    </source>
</evidence>
<dbReference type="GO" id="GO:0008408">
    <property type="term" value="F:3'-5' exonuclease activity"/>
    <property type="evidence" value="ECO:0007669"/>
    <property type="project" value="InterPro"/>
</dbReference>
<dbReference type="PANTHER" id="PTHR30478:SF0">
    <property type="entry name" value="BETA SLIDING CLAMP"/>
    <property type="match status" value="1"/>
</dbReference>
<evidence type="ECO:0000313" key="15">
    <source>
        <dbReference type="Proteomes" id="UP000831684"/>
    </source>
</evidence>
<dbReference type="Pfam" id="PF02767">
    <property type="entry name" value="DNA_pol3_beta_2"/>
    <property type="match status" value="1"/>
</dbReference>
<keyword evidence="5 10" id="KW-0808">Transferase</keyword>
<comment type="similarity">
    <text evidence="2 10">Belongs to the beta sliding clamp family.</text>
</comment>
<feature type="domain" description="DNA polymerase III beta sliding clamp N-terminal" evidence="11">
    <location>
        <begin position="1"/>
        <end position="117"/>
    </location>
</feature>
<evidence type="ECO:0000256" key="6">
    <source>
        <dbReference type="ARBA" id="ARBA00022695"/>
    </source>
</evidence>
<keyword evidence="8 10" id="KW-0239">DNA-directed DNA polymerase</keyword>
<dbReference type="EMBL" id="CP083239">
    <property type="protein sequence ID" value="UOK71684.1"/>
    <property type="molecule type" value="Genomic_DNA"/>
</dbReference>
<dbReference type="NCBIfam" id="TIGR00663">
    <property type="entry name" value="dnan"/>
    <property type="match status" value="1"/>
</dbReference>
<feature type="domain" description="DNA polymerase III beta sliding clamp C-terminal" evidence="13">
    <location>
        <begin position="233"/>
        <end position="349"/>
    </location>
</feature>
<dbReference type="InterPro" id="IPR022634">
    <property type="entry name" value="DNA_polIII_beta_N"/>
</dbReference>
<name>A0A9E6ZTY7_9HYPH</name>
<dbReference type="Gene3D" id="3.10.150.10">
    <property type="entry name" value="DNA Polymerase III, subunit A, domain 2"/>
    <property type="match status" value="1"/>
</dbReference>
<dbReference type="AlphaFoldDB" id="A0A9E6ZTY7"/>
<dbReference type="GO" id="GO:0005737">
    <property type="term" value="C:cytoplasm"/>
    <property type="evidence" value="ECO:0007669"/>
    <property type="project" value="UniProtKB-SubCell"/>
</dbReference>
<dbReference type="GO" id="GO:0006271">
    <property type="term" value="P:DNA strand elongation involved in DNA replication"/>
    <property type="evidence" value="ECO:0007669"/>
    <property type="project" value="TreeGrafter"/>
</dbReference>
<gene>
    <name evidence="14" type="primary">dnaN</name>
    <name evidence="14" type="ORF">K9D25_02875</name>
</gene>
<dbReference type="Pfam" id="PF02768">
    <property type="entry name" value="DNA_pol3_beta_3"/>
    <property type="match status" value="1"/>
</dbReference>
<dbReference type="GO" id="GO:0003887">
    <property type="term" value="F:DNA-directed DNA polymerase activity"/>
    <property type="evidence" value="ECO:0007669"/>
    <property type="project" value="UniProtKB-UniRule"/>
</dbReference>
<dbReference type="RefSeq" id="WP_244379048.1">
    <property type="nucleotide sequence ID" value="NZ_CP083239.1"/>
</dbReference>
<evidence type="ECO:0000256" key="10">
    <source>
        <dbReference type="PIRNR" id="PIRNR000804"/>
    </source>
</evidence>
<dbReference type="GO" id="GO:0009360">
    <property type="term" value="C:DNA polymerase III complex"/>
    <property type="evidence" value="ECO:0007669"/>
    <property type="project" value="InterPro"/>
</dbReference>
<accession>A0A9E6ZTY7</accession>
<sequence>MNITVQRADLARVLGAVSRVVERRNTIPILANVHLSAGTDTLTARATDLDIEISASLPATVAKSGETTVDAARLLDFVKRVSGDTIDIGLADDTLTLKAGRNRAKLPTLPADEYPTLNVGAFTTEFDLDLADFVAPVAYAQSTEETRYYLNGVYLHSTTDGLIAVATTGHVLAKRTGADIGTVPASIIPRKAIAVLPKGEARVSLSSSKIRVASGDTVLTSKLIDGTFPDYGRVIPLRNDKVVRVDKTALSKATDLAMTVSEGTSKTVRLEIAPGGIQVSSRGPGGEAGADIATDYSGEPITIGFNGAYLVSTLAAFGGAEVDMCLADPGSPAVFQAGGDLLAVVMPMRAA</sequence>